<dbReference type="EMBL" id="KN822026">
    <property type="protein sequence ID" value="KIM64752.1"/>
    <property type="molecule type" value="Genomic_DNA"/>
</dbReference>
<sequence length="92" mass="10861">MNSDVQVEVRRLGFPHSLTHVTITELRMTMCRIVLKQRFAYLRCPREPERADKETVTVTLRYIGHTVAKSESIERHIQVVIIESYGFFFCFK</sequence>
<name>A0A0C3AIL6_9AGAM</name>
<accession>A0A0C3AIL6</accession>
<organism evidence="1 2">
    <name type="scientific">Scleroderma citrinum Foug A</name>
    <dbReference type="NCBI Taxonomy" id="1036808"/>
    <lineage>
        <taxon>Eukaryota</taxon>
        <taxon>Fungi</taxon>
        <taxon>Dikarya</taxon>
        <taxon>Basidiomycota</taxon>
        <taxon>Agaricomycotina</taxon>
        <taxon>Agaricomycetes</taxon>
        <taxon>Agaricomycetidae</taxon>
        <taxon>Boletales</taxon>
        <taxon>Sclerodermatineae</taxon>
        <taxon>Sclerodermataceae</taxon>
        <taxon>Scleroderma</taxon>
    </lineage>
</organism>
<proteinExistence type="predicted"/>
<dbReference type="AlphaFoldDB" id="A0A0C3AIL6"/>
<evidence type="ECO:0000313" key="2">
    <source>
        <dbReference type="Proteomes" id="UP000053989"/>
    </source>
</evidence>
<reference evidence="2" key="2">
    <citation type="submission" date="2015-01" db="EMBL/GenBank/DDBJ databases">
        <title>Evolutionary Origins and Diversification of the Mycorrhizal Mutualists.</title>
        <authorList>
            <consortium name="DOE Joint Genome Institute"/>
            <consortium name="Mycorrhizal Genomics Consortium"/>
            <person name="Kohler A."/>
            <person name="Kuo A."/>
            <person name="Nagy L.G."/>
            <person name="Floudas D."/>
            <person name="Copeland A."/>
            <person name="Barry K.W."/>
            <person name="Cichocki N."/>
            <person name="Veneault-Fourrey C."/>
            <person name="LaButti K."/>
            <person name="Lindquist E.A."/>
            <person name="Lipzen A."/>
            <person name="Lundell T."/>
            <person name="Morin E."/>
            <person name="Murat C."/>
            <person name="Riley R."/>
            <person name="Ohm R."/>
            <person name="Sun H."/>
            <person name="Tunlid A."/>
            <person name="Henrissat B."/>
            <person name="Grigoriev I.V."/>
            <person name="Hibbett D.S."/>
            <person name="Martin F."/>
        </authorList>
    </citation>
    <scope>NUCLEOTIDE SEQUENCE [LARGE SCALE GENOMIC DNA]</scope>
    <source>
        <strain evidence="2">Foug A</strain>
    </source>
</reference>
<evidence type="ECO:0000313" key="1">
    <source>
        <dbReference type="EMBL" id="KIM64752.1"/>
    </source>
</evidence>
<gene>
    <name evidence="1" type="ORF">SCLCIDRAFT_1212816</name>
</gene>
<keyword evidence="2" id="KW-1185">Reference proteome</keyword>
<dbReference type="InParanoid" id="A0A0C3AIL6"/>
<dbReference type="Proteomes" id="UP000053989">
    <property type="component" value="Unassembled WGS sequence"/>
</dbReference>
<dbReference type="HOGENOM" id="CLU_2419152_0_0_1"/>
<protein>
    <submittedName>
        <fullName evidence="1">Uncharacterized protein</fullName>
    </submittedName>
</protein>
<feature type="non-terminal residue" evidence="1">
    <location>
        <position position="92"/>
    </location>
</feature>
<reference evidence="1 2" key="1">
    <citation type="submission" date="2014-04" db="EMBL/GenBank/DDBJ databases">
        <authorList>
            <consortium name="DOE Joint Genome Institute"/>
            <person name="Kuo A."/>
            <person name="Kohler A."/>
            <person name="Nagy L.G."/>
            <person name="Floudas D."/>
            <person name="Copeland A."/>
            <person name="Barry K.W."/>
            <person name="Cichocki N."/>
            <person name="Veneault-Fourrey C."/>
            <person name="LaButti K."/>
            <person name="Lindquist E.A."/>
            <person name="Lipzen A."/>
            <person name="Lundell T."/>
            <person name="Morin E."/>
            <person name="Murat C."/>
            <person name="Sun H."/>
            <person name="Tunlid A."/>
            <person name="Henrissat B."/>
            <person name="Grigoriev I.V."/>
            <person name="Hibbett D.S."/>
            <person name="Martin F."/>
            <person name="Nordberg H.P."/>
            <person name="Cantor M.N."/>
            <person name="Hua S.X."/>
        </authorList>
    </citation>
    <scope>NUCLEOTIDE SEQUENCE [LARGE SCALE GENOMIC DNA]</scope>
    <source>
        <strain evidence="1 2">Foug A</strain>
    </source>
</reference>